<dbReference type="AlphaFoldDB" id="A0A3E2V7U3"/>
<comment type="caution">
    <text evidence="1">The sequence shown here is derived from an EMBL/GenBank/DDBJ whole genome shotgun (WGS) entry which is preliminary data.</text>
</comment>
<name>A0A3E2V7U3_9FIRM</name>
<dbReference type="RefSeq" id="WP_117535373.1">
    <property type="nucleotide sequence ID" value="NZ_QVEZ01000002.1"/>
</dbReference>
<dbReference type="Proteomes" id="UP000261079">
    <property type="component" value="Unassembled WGS sequence"/>
</dbReference>
<accession>A0A3E2V7U3</accession>
<sequence length="222" mass="24214">MSRLIWDAVGEKFYEMGTKMGVLYPMNNTGAYDKGVAWNGLTAVTESPSGAEETKLYADDIKYASLRSAEEYGYTIEAYTYPTEWEPCDGSAQVATGVSIGQQKRQGFGFSWVTTVGNDVDDEVGQKIHIAWNSTASPSEKSYATINDNPDAITFSWECTTSPVSVTGHRPTSHMEIDCSKLKPATVKAIQDKLWGTENAEATLPSPDELIKLITDSEAQAA</sequence>
<evidence type="ECO:0000313" key="2">
    <source>
        <dbReference type="Proteomes" id="UP000261079"/>
    </source>
</evidence>
<dbReference type="EMBL" id="QVEZ01000002">
    <property type="protein sequence ID" value="RGC06627.1"/>
    <property type="molecule type" value="Genomic_DNA"/>
</dbReference>
<gene>
    <name evidence="1" type="ORF">DW905_04990</name>
</gene>
<reference evidence="1 2" key="1">
    <citation type="submission" date="2018-08" db="EMBL/GenBank/DDBJ databases">
        <title>A genome reference for cultivated species of the human gut microbiota.</title>
        <authorList>
            <person name="Zou Y."/>
            <person name="Xue W."/>
            <person name="Luo G."/>
        </authorList>
    </citation>
    <scope>NUCLEOTIDE SEQUENCE [LARGE SCALE GENOMIC DNA]</scope>
    <source>
        <strain evidence="1 2">AM42-11AC</strain>
    </source>
</reference>
<protein>
    <recommendedName>
        <fullName evidence="3">Major tail protein</fullName>
    </recommendedName>
</protein>
<evidence type="ECO:0008006" key="3">
    <source>
        <dbReference type="Google" id="ProtNLM"/>
    </source>
</evidence>
<evidence type="ECO:0000313" key="1">
    <source>
        <dbReference type="EMBL" id="RGC06627.1"/>
    </source>
</evidence>
<organism evidence="1 2">
    <name type="scientific">Faecalibacterium prausnitzii</name>
    <dbReference type="NCBI Taxonomy" id="853"/>
    <lineage>
        <taxon>Bacteria</taxon>
        <taxon>Bacillati</taxon>
        <taxon>Bacillota</taxon>
        <taxon>Clostridia</taxon>
        <taxon>Eubacteriales</taxon>
        <taxon>Oscillospiraceae</taxon>
        <taxon>Faecalibacterium</taxon>
    </lineage>
</organism>
<proteinExistence type="predicted"/>